<evidence type="ECO:0000313" key="3">
    <source>
        <dbReference type="Proteomes" id="UP001314263"/>
    </source>
</evidence>
<accession>A0AAV1HQ19</accession>
<dbReference type="AlphaFoldDB" id="A0AAV1HQ19"/>
<name>A0AAV1HQ19_9CHLO</name>
<evidence type="ECO:0000256" key="1">
    <source>
        <dbReference type="SAM" id="SignalP"/>
    </source>
</evidence>
<keyword evidence="1" id="KW-0732">Signal</keyword>
<proteinExistence type="predicted"/>
<organism evidence="2 3">
    <name type="scientific">Coccomyxa viridis</name>
    <dbReference type="NCBI Taxonomy" id="1274662"/>
    <lineage>
        <taxon>Eukaryota</taxon>
        <taxon>Viridiplantae</taxon>
        <taxon>Chlorophyta</taxon>
        <taxon>core chlorophytes</taxon>
        <taxon>Trebouxiophyceae</taxon>
        <taxon>Trebouxiophyceae incertae sedis</taxon>
        <taxon>Coccomyxaceae</taxon>
        <taxon>Coccomyxa</taxon>
    </lineage>
</organism>
<evidence type="ECO:0000313" key="2">
    <source>
        <dbReference type="EMBL" id="CAK0733356.1"/>
    </source>
</evidence>
<dbReference type="Proteomes" id="UP001314263">
    <property type="component" value="Unassembled WGS sequence"/>
</dbReference>
<protein>
    <recommendedName>
        <fullName evidence="4">Extracellular protein</fullName>
    </recommendedName>
</protein>
<evidence type="ECO:0008006" key="4">
    <source>
        <dbReference type="Google" id="ProtNLM"/>
    </source>
</evidence>
<feature type="chain" id="PRO_5043909095" description="Extracellular protein" evidence="1">
    <location>
        <begin position="23"/>
        <end position="212"/>
    </location>
</feature>
<feature type="signal peptide" evidence="1">
    <location>
        <begin position="1"/>
        <end position="22"/>
    </location>
</feature>
<gene>
    <name evidence="2" type="ORF">CVIRNUC_000262</name>
</gene>
<sequence length="212" mass="22597">MQQSHIIALVCVALVAKAGVAAKPSRSLLAPAPGPASDAENATAESLFIIEAAMATFTRTSPGGVNGTLTLRSVDPASTFFSEEPVLMSGKISSTELSGPQFFKDGDSNAWLNNANLAMYAPKSNSSSMQSTNIFRLNSAPVTSEGGTVWTMNVTYAPPTTKSIYAADPQSFQAASGSGELVTNYSPVVLFVDALCYVYNRYTGYIYYWYYC</sequence>
<dbReference type="EMBL" id="CAUYUE010000001">
    <property type="protein sequence ID" value="CAK0733356.1"/>
    <property type="molecule type" value="Genomic_DNA"/>
</dbReference>
<reference evidence="2 3" key="1">
    <citation type="submission" date="2023-10" db="EMBL/GenBank/DDBJ databases">
        <authorList>
            <person name="Maclean D."/>
            <person name="Macfadyen A."/>
        </authorList>
    </citation>
    <scope>NUCLEOTIDE SEQUENCE [LARGE SCALE GENOMIC DNA]</scope>
</reference>
<keyword evidence="3" id="KW-1185">Reference proteome</keyword>
<comment type="caution">
    <text evidence="2">The sequence shown here is derived from an EMBL/GenBank/DDBJ whole genome shotgun (WGS) entry which is preliminary data.</text>
</comment>